<organism evidence="2 3">
    <name type="scientific">Aureobasidium melanogenum (strain CBS 110374)</name>
    <name type="common">Aureobasidium pullulans var. melanogenum</name>
    <dbReference type="NCBI Taxonomy" id="1043003"/>
    <lineage>
        <taxon>Eukaryota</taxon>
        <taxon>Fungi</taxon>
        <taxon>Dikarya</taxon>
        <taxon>Ascomycota</taxon>
        <taxon>Pezizomycotina</taxon>
        <taxon>Dothideomycetes</taxon>
        <taxon>Dothideomycetidae</taxon>
        <taxon>Dothideales</taxon>
        <taxon>Saccotheciaceae</taxon>
        <taxon>Aureobasidium</taxon>
    </lineage>
</organism>
<evidence type="ECO:0008006" key="4">
    <source>
        <dbReference type="Google" id="ProtNLM"/>
    </source>
</evidence>
<protein>
    <recommendedName>
        <fullName evidence="4">Myb-like domain-containing protein</fullName>
    </recommendedName>
</protein>
<proteinExistence type="predicted"/>
<accession>A0A074VYC9</accession>
<evidence type="ECO:0000313" key="2">
    <source>
        <dbReference type="EMBL" id="KEQ64274.1"/>
    </source>
</evidence>
<gene>
    <name evidence="2" type="ORF">M437DRAFT_74106</name>
</gene>
<keyword evidence="3" id="KW-1185">Reference proteome</keyword>
<dbReference type="RefSeq" id="XP_040881297.1">
    <property type="nucleotide sequence ID" value="XM_041026175.1"/>
</dbReference>
<feature type="region of interest" description="Disordered" evidence="1">
    <location>
        <begin position="765"/>
        <end position="791"/>
    </location>
</feature>
<name>A0A074VYC9_AURM1</name>
<dbReference type="AlphaFoldDB" id="A0A074VYC9"/>
<dbReference type="Proteomes" id="UP000030672">
    <property type="component" value="Unassembled WGS sequence"/>
</dbReference>
<feature type="compositionally biased region" description="Acidic residues" evidence="1">
    <location>
        <begin position="566"/>
        <end position="583"/>
    </location>
</feature>
<feature type="region of interest" description="Disordered" evidence="1">
    <location>
        <begin position="555"/>
        <end position="677"/>
    </location>
</feature>
<reference evidence="2 3" key="1">
    <citation type="journal article" date="2014" name="BMC Genomics">
        <title>Genome sequencing of four Aureobasidium pullulans varieties: biotechnological potential, stress tolerance, and description of new species.</title>
        <authorList>
            <person name="Gostin Ar C."/>
            <person name="Ohm R.A."/>
            <person name="Kogej T."/>
            <person name="Sonjak S."/>
            <person name="Turk M."/>
            <person name="Zajc J."/>
            <person name="Zalar P."/>
            <person name="Grube M."/>
            <person name="Sun H."/>
            <person name="Han J."/>
            <person name="Sharma A."/>
            <person name="Chiniquy J."/>
            <person name="Ngan C.Y."/>
            <person name="Lipzen A."/>
            <person name="Barry K."/>
            <person name="Grigoriev I.V."/>
            <person name="Gunde-Cimerman N."/>
        </authorList>
    </citation>
    <scope>NUCLEOTIDE SEQUENCE [LARGE SCALE GENOMIC DNA]</scope>
    <source>
        <strain evidence="2 3">CBS 110374</strain>
    </source>
</reference>
<feature type="compositionally biased region" description="Polar residues" evidence="1">
    <location>
        <begin position="654"/>
        <end position="667"/>
    </location>
</feature>
<dbReference type="GeneID" id="63919548"/>
<evidence type="ECO:0000313" key="3">
    <source>
        <dbReference type="Proteomes" id="UP000030672"/>
    </source>
</evidence>
<feature type="region of interest" description="Disordered" evidence="1">
    <location>
        <begin position="1"/>
        <end position="76"/>
    </location>
</feature>
<evidence type="ECO:0000256" key="1">
    <source>
        <dbReference type="SAM" id="MobiDB-lite"/>
    </source>
</evidence>
<feature type="compositionally biased region" description="Low complexity" evidence="1">
    <location>
        <begin position="472"/>
        <end position="481"/>
    </location>
</feature>
<dbReference type="EMBL" id="KL584829">
    <property type="protein sequence ID" value="KEQ64274.1"/>
    <property type="molecule type" value="Genomic_DNA"/>
</dbReference>
<sequence>MARTRSQSREPSIGPHLVHRQARNVREGTARAARQAQQQLEPLSEGPSDTGDDDGREQSALSEDEEGGVSDHDSAPIDTYSQTELQRLDPAQMENNLEELNTQARKLLSCFKARTGDPDELQSLVRELEDSESRQRQKADGCQTALEQTLATYTEGGAYLVLGTILRALLRKRSQQPLPKAPGPWRPDDVICKANLAIFAYNIMTTSDHASLLDALESVDMEGSFPSTFAVGLTRPGDSIQAGYSALLEATFEFALDLRTQILVGMLLNENPTLNAAAVMIQNVMLTSVEEDDDMGPMQSLQAASHSRHARGWRLLDPLNEEIDNYADKIIRRTEEIKRLLFSDIEDPFDDPLANLESGLVKLREEFSCERFKTRFLQWSNLRLSEIDNSIRDLGGIDDIINALEDEIKRRLDHPDAYTHEDQPEQEIQPSIESNPLATRVNAPSVPTSRLNISSTKIPARPSVLFRGRPGTSTAAPTSATAREEPISRNVIQFDDDVKSSAALTQDRPRLTGRLALANAIDEQERQKRRFIDAQPGGVRLVDDLLDLQPALDTQEQASGRHEIEIDPTLDGDVQDPSEDEGFQTDQRTHASHRPRLISSAAPSQAPAPTGNTQSVRRGRTPEPESPNKRQRKNPGQLREPFRSTGDDVIDSHNMANNLTKQYQAENRTIKPPKGRRPWVNDEVKALLELIRDNGPSWSMIKRIDEARGNSQLLAHRSAEDMRFKARDMKVIYLIAQRQLPENLDMVALGKKEIEKLRKNNIRYEQEPQRARAYIPEIPPRSSPGQTSPEL</sequence>
<feature type="region of interest" description="Disordered" evidence="1">
    <location>
        <begin position="463"/>
        <end position="485"/>
    </location>
</feature>
<feature type="compositionally biased region" description="Low complexity" evidence="1">
    <location>
        <begin position="599"/>
        <end position="609"/>
    </location>
</feature>
<dbReference type="STRING" id="1043003.A0A074VYC9"/>
<feature type="compositionally biased region" description="Low complexity" evidence="1">
    <location>
        <begin position="30"/>
        <end position="39"/>
    </location>
</feature>
<dbReference type="HOGENOM" id="CLU_018410_0_0_1"/>